<gene>
    <name evidence="2" type="ORF">SAMN02745152_00137</name>
</gene>
<proteinExistence type="predicted"/>
<dbReference type="OrthoDB" id="358254at2"/>
<dbReference type="STRING" id="225004.SAMN02745152_00137"/>
<dbReference type="RefSeq" id="WP_078929854.1">
    <property type="nucleotide sequence ID" value="NZ_CAMEQG010000002.1"/>
</dbReference>
<evidence type="ECO:0000313" key="2">
    <source>
        <dbReference type="EMBL" id="SJZ41365.1"/>
    </source>
</evidence>
<protein>
    <submittedName>
        <fullName evidence="2">Uncharacterized protein</fullName>
    </submittedName>
</protein>
<feature type="chain" id="PRO_5012323468" evidence="1">
    <location>
        <begin position="22"/>
        <end position="295"/>
    </location>
</feature>
<dbReference type="EMBL" id="FUXC01000001">
    <property type="protein sequence ID" value="SJZ41365.1"/>
    <property type="molecule type" value="Genomic_DNA"/>
</dbReference>
<dbReference type="Proteomes" id="UP000190395">
    <property type="component" value="Unassembled WGS sequence"/>
</dbReference>
<dbReference type="AlphaFoldDB" id="A0A1T4KG61"/>
<name>A0A1T4KG61_9SPIR</name>
<evidence type="ECO:0000256" key="1">
    <source>
        <dbReference type="SAM" id="SignalP"/>
    </source>
</evidence>
<feature type="signal peptide" evidence="1">
    <location>
        <begin position="1"/>
        <end position="21"/>
    </location>
</feature>
<dbReference type="GeneID" id="303366417"/>
<keyword evidence="1" id="KW-0732">Signal</keyword>
<organism evidence="2 3">
    <name type="scientific">Treponema berlinense</name>
    <dbReference type="NCBI Taxonomy" id="225004"/>
    <lineage>
        <taxon>Bacteria</taxon>
        <taxon>Pseudomonadati</taxon>
        <taxon>Spirochaetota</taxon>
        <taxon>Spirochaetia</taxon>
        <taxon>Spirochaetales</taxon>
        <taxon>Treponemataceae</taxon>
        <taxon>Treponema</taxon>
    </lineage>
</organism>
<accession>A0A1T4KG61</accession>
<evidence type="ECO:0000313" key="3">
    <source>
        <dbReference type="Proteomes" id="UP000190395"/>
    </source>
</evidence>
<sequence>MKKLSAIFTAVFLTVAQSVFATPLQLDYYGVISSSADSNMLKMAQDFFFTQINAIDGVSVQDKRQNPGTVLTSVPDTSSTHAPKIAFYAEIREDKKDESAVFWNCIFFAGLADSLGGTTYQKSKNYDSYYKMLTNSKDTIHELLDTIKIKTSENGSLSASSKNSAFAQKSFNIEKLSGIWSGEPFTDKIVILRGGRGFIIFKNGATMNISVSAEENSEHGSLIKIRQIGKPNASFYPELPREIALSVAPNASPIEWNFTMNDENALSGTKTTLLQDDSKAEKVKAGNQSVTWYKK</sequence>
<keyword evidence="3" id="KW-1185">Reference proteome</keyword>
<reference evidence="2 3" key="1">
    <citation type="submission" date="2017-02" db="EMBL/GenBank/DDBJ databases">
        <authorList>
            <person name="Peterson S.W."/>
        </authorList>
    </citation>
    <scope>NUCLEOTIDE SEQUENCE [LARGE SCALE GENOMIC DNA]</scope>
    <source>
        <strain evidence="2 3">ATCC BAA-909</strain>
    </source>
</reference>